<reference evidence="13 14" key="1">
    <citation type="journal article" date="2016" name="Nat. Commun.">
        <title>Thousands of microbial genomes shed light on interconnected biogeochemical processes in an aquifer system.</title>
        <authorList>
            <person name="Anantharaman K."/>
            <person name="Brown C.T."/>
            <person name="Hug L.A."/>
            <person name="Sharon I."/>
            <person name="Castelle C.J."/>
            <person name="Probst A.J."/>
            <person name="Thomas B.C."/>
            <person name="Singh A."/>
            <person name="Wilkins M.J."/>
            <person name="Karaoz U."/>
            <person name="Brodie E.L."/>
            <person name="Williams K.H."/>
            <person name="Hubbard S.S."/>
            <person name="Banfield J.F."/>
        </authorList>
    </citation>
    <scope>NUCLEOTIDE SEQUENCE [LARGE SCALE GENOMIC DNA]</scope>
</reference>
<evidence type="ECO:0000313" key="13">
    <source>
        <dbReference type="EMBL" id="OGG26905.1"/>
    </source>
</evidence>
<evidence type="ECO:0000256" key="10">
    <source>
        <dbReference type="SAM" id="Coils"/>
    </source>
</evidence>
<evidence type="ECO:0000256" key="1">
    <source>
        <dbReference type="ARBA" id="ARBA00000971"/>
    </source>
</evidence>
<dbReference type="GO" id="GO:0051083">
    <property type="term" value="P:'de novo' cotranslational protein folding"/>
    <property type="evidence" value="ECO:0007669"/>
    <property type="project" value="TreeGrafter"/>
</dbReference>
<dbReference type="GO" id="GO:0043022">
    <property type="term" value="F:ribosome binding"/>
    <property type="evidence" value="ECO:0007669"/>
    <property type="project" value="TreeGrafter"/>
</dbReference>
<dbReference type="InterPro" id="IPR005215">
    <property type="entry name" value="Trig_fac"/>
</dbReference>
<dbReference type="Pfam" id="PF05698">
    <property type="entry name" value="Trigger_C"/>
    <property type="match status" value="1"/>
</dbReference>
<gene>
    <name evidence="13" type="ORF">A2960_02035</name>
</gene>
<dbReference type="GO" id="GO:0015031">
    <property type="term" value="P:protein transport"/>
    <property type="evidence" value="ECO:0007669"/>
    <property type="project" value="InterPro"/>
</dbReference>
<evidence type="ECO:0000256" key="2">
    <source>
        <dbReference type="ARBA" id="ARBA00004496"/>
    </source>
</evidence>
<sequence>MSSSTLKQLPKSTVELEIRIPWEEIKTSYEKILDRVISESELPGFRKGKAPKDLVIKDQNRSKLYEEVVREVMPKVYRDEIQKYKLSPVISPKVEVLEAKEGKEWVIKASVALKPSINLKNYKEKIREFKKSKVKIWTPGKSHEKDDQANKKINLDELLNVILSTVEFEISDMIVEQEQNRLLADLIDQTHKLGLSVEQYLLAKGKTTEGLRSEYAEQALKNLKTEFALNEIADGEKITVTQEDIDKLLKNVEKTEEREKLKKESYYLAHLIRQQKTLDFLNNL</sequence>
<dbReference type="InterPro" id="IPR027304">
    <property type="entry name" value="Trigger_fact/SurA_dom_sf"/>
</dbReference>
<evidence type="ECO:0000256" key="6">
    <source>
        <dbReference type="ARBA" id="ARBA00023110"/>
    </source>
</evidence>
<dbReference type="EC" id="5.2.1.8" evidence="4"/>
<name>A0A1F6AQE4_9BACT</name>
<proteinExistence type="inferred from homology"/>
<evidence type="ECO:0000256" key="7">
    <source>
        <dbReference type="ARBA" id="ARBA00023186"/>
    </source>
</evidence>
<dbReference type="PANTHER" id="PTHR30560:SF3">
    <property type="entry name" value="TRIGGER FACTOR-LIKE PROTEIN TIG, CHLOROPLASTIC"/>
    <property type="match status" value="1"/>
</dbReference>
<feature type="domain" description="Trigger factor ribosome-binding bacterial" evidence="11">
    <location>
        <begin position="4"/>
        <end position="135"/>
    </location>
</feature>
<dbReference type="Gene3D" id="1.10.3120.10">
    <property type="entry name" value="Trigger factor, C-terminal domain"/>
    <property type="match status" value="1"/>
</dbReference>
<protein>
    <recommendedName>
        <fullName evidence="5">Trigger factor</fullName>
        <ecNumber evidence="4">5.2.1.8</ecNumber>
    </recommendedName>
    <alternativeName>
        <fullName evidence="9">PPIase</fullName>
    </alternativeName>
</protein>
<dbReference type="Proteomes" id="UP000176609">
    <property type="component" value="Unassembled WGS sequence"/>
</dbReference>
<dbReference type="InterPro" id="IPR008880">
    <property type="entry name" value="Trigger_fac_C"/>
</dbReference>
<dbReference type="GO" id="GO:0044183">
    <property type="term" value="F:protein folding chaperone"/>
    <property type="evidence" value="ECO:0007669"/>
    <property type="project" value="TreeGrafter"/>
</dbReference>
<keyword evidence="6" id="KW-0697">Rotamase</keyword>
<dbReference type="PANTHER" id="PTHR30560">
    <property type="entry name" value="TRIGGER FACTOR CHAPERONE AND PEPTIDYL-PROLYL CIS/TRANS ISOMERASE"/>
    <property type="match status" value="1"/>
</dbReference>
<evidence type="ECO:0000256" key="4">
    <source>
        <dbReference type="ARBA" id="ARBA00013194"/>
    </source>
</evidence>
<dbReference type="GO" id="GO:0043335">
    <property type="term" value="P:protein unfolding"/>
    <property type="evidence" value="ECO:0007669"/>
    <property type="project" value="TreeGrafter"/>
</dbReference>
<feature type="domain" description="Trigger factor C-terminal" evidence="12">
    <location>
        <begin position="143"/>
        <end position="280"/>
    </location>
</feature>
<comment type="catalytic activity">
    <reaction evidence="1">
        <text>[protein]-peptidylproline (omega=180) = [protein]-peptidylproline (omega=0)</text>
        <dbReference type="Rhea" id="RHEA:16237"/>
        <dbReference type="Rhea" id="RHEA-COMP:10747"/>
        <dbReference type="Rhea" id="RHEA-COMP:10748"/>
        <dbReference type="ChEBI" id="CHEBI:83833"/>
        <dbReference type="ChEBI" id="CHEBI:83834"/>
        <dbReference type="EC" id="5.2.1.8"/>
    </reaction>
</comment>
<dbReference type="EMBL" id="MFJR01000007">
    <property type="protein sequence ID" value="OGG26905.1"/>
    <property type="molecule type" value="Genomic_DNA"/>
</dbReference>
<evidence type="ECO:0000256" key="9">
    <source>
        <dbReference type="ARBA" id="ARBA00029986"/>
    </source>
</evidence>
<comment type="subcellular location">
    <subcellularLocation>
        <location evidence="2">Cytoplasm</location>
    </subcellularLocation>
</comment>
<dbReference type="Gene3D" id="3.30.70.1050">
    <property type="entry name" value="Trigger factor ribosome-binding domain"/>
    <property type="match status" value="1"/>
</dbReference>
<dbReference type="GO" id="GO:0005737">
    <property type="term" value="C:cytoplasm"/>
    <property type="evidence" value="ECO:0007669"/>
    <property type="project" value="UniProtKB-SubCell"/>
</dbReference>
<evidence type="ECO:0000256" key="5">
    <source>
        <dbReference type="ARBA" id="ARBA00016902"/>
    </source>
</evidence>
<evidence type="ECO:0000259" key="12">
    <source>
        <dbReference type="Pfam" id="PF05698"/>
    </source>
</evidence>
<comment type="similarity">
    <text evidence="3">Belongs to the FKBP-type PPIase family. Tig subfamily.</text>
</comment>
<dbReference type="AlphaFoldDB" id="A0A1F6AQE4"/>
<comment type="caution">
    <text evidence="13">The sequence shown here is derived from an EMBL/GenBank/DDBJ whole genome shotgun (WGS) entry which is preliminary data.</text>
</comment>
<evidence type="ECO:0000256" key="8">
    <source>
        <dbReference type="ARBA" id="ARBA00023235"/>
    </source>
</evidence>
<keyword evidence="7" id="KW-0143">Chaperone</keyword>
<evidence type="ECO:0000259" key="11">
    <source>
        <dbReference type="Pfam" id="PF05697"/>
    </source>
</evidence>
<dbReference type="InterPro" id="IPR036611">
    <property type="entry name" value="Trigger_fac_ribosome-bd_sf"/>
</dbReference>
<dbReference type="InterPro" id="IPR008881">
    <property type="entry name" value="Trigger_fac_ribosome-bd_bac"/>
</dbReference>
<dbReference type="Pfam" id="PF05697">
    <property type="entry name" value="Trigger_N"/>
    <property type="match status" value="1"/>
</dbReference>
<evidence type="ECO:0000313" key="14">
    <source>
        <dbReference type="Proteomes" id="UP000176609"/>
    </source>
</evidence>
<dbReference type="GO" id="GO:0003755">
    <property type="term" value="F:peptidyl-prolyl cis-trans isomerase activity"/>
    <property type="evidence" value="ECO:0007669"/>
    <property type="project" value="UniProtKB-KW"/>
</dbReference>
<dbReference type="SUPFAM" id="SSF102735">
    <property type="entry name" value="Trigger factor ribosome-binding domain"/>
    <property type="match status" value="1"/>
</dbReference>
<keyword evidence="10" id="KW-0175">Coiled coil</keyword>
<organism evidence="13 14">
    <name type="scientific">Candidatus Gottesmanbacteria bacterium RIFCSPLOWO2_01_FULL_39_12b</name>
    <dbReference type="NCBI Taxonomy" id="1798388"/>
    <lineage>
        <taxon>Bacteria</taxon>
        <taxon>Candidatus Gottesmaniibacteriota</taxon>
    </lineage>
</organism>
<feature type="coiled-coil region" evidence="10">
    <location>
        <begin position="238"/>
        <end position="265"/>
    </location>
</feature>
<accession>A0A1F6AQE4</accession>
<dbReference type="InterPro" id="IPR037041">
    <property type="entry name" value="Trigger_fac_C_sf"/>
</dbReference>
<evidence type="ECO:0000256" key="3">
    <source>
        <dbReference type="ARBA" id="ARBA00005464"/>
    </source>
</evidence>
<keyword evidence="8" id="KW-0413">Isomerase</keyword>
<dbReference type="SUPFAM" id="SSF109998">
    <property type="entry name" value="Triger factor/SurA peptide-binding domain-like"/>
    <property type="match status" value="1"/>
</dbReference>